<dbReference type="RefSeq" id="WP_165335563.1">
    <property type="nucleotide sequence ID" value="NZ_JAAKZW010000194.1"/>
</dbReference>
<organism evidence="3 4">
    <name type="scientific">Streptomyces mesophilus</name>
    <dbReference type="NCBI Taxonomy" id="1775132"/>
    <lineage>
        <taxon>Bacteria</taxon>
        <taxon>Bacillati</taxon>
        <taxon>Actinomycetota</taxon>
        <taxon>Actinomycetes</taxon>
        <taxon>Kitasatosporales</taxon>
        <taxon>Streptomycetaceae</taxon>
        <taxon>Streptomyces</taxon>
    </lineage>
</organism>
<evidence type="ECO:0000313" key="3">
    <source>
        <dbReference type="EMBL" id="NGO80134.1"/>
    </source>
</evidence>
<dbReference type="AlphaFoldDB" id="A0A6G4XTW4"/>
<dbReference type="Proteomes" id="UP000481109">
    <property type="component" value="Unassembled WGS sequence"/>
</dbReference>
<name>A0A6G4XTW4_9ACTN</name>
<evidence type="ECO:0000313" key="4">
    <source>
        <dbReference type="Proteomes" id="UP000481109"/>
    </source>
</evidence>
<feature type="chain" id="PRO_5039369329" description="DUF3592 domain-containing protein" evidence="2">
    <location>
        <begin position="22"/>
        <end position="179"/>
    </location>
</feature>
<protein>
    <recommendedName>
        <fullName evidence="5">DUF3592 domain-containing protein</fullName>
    </recommendedName>
</protein>
<evidence type="ECO:0000256" key="1">
    <source>
        <dbReference type="SAM" id="Phobius"/>
    </source>
</evidence>
<evidence type="ECO:0000256" key="2">
    <source>
        <dbReference type="SAM" id="SignalP"/>
    </source>
</evidence>
<feature type="signal peptide" evidence="2">
    <location>
        <begin position="1"/>
        <end position="21"/>
    </location>
</feature>
<evidence type="ECO:0008006" key="5">
    <source>
        <dbReference type="Google" id="ProtNLM"/>
    </source>
</evidence>
<accession>A0A6G4XTW4</accession>
<keyword evidence="1" id="KW-1133">Transmembrane helix</keyword>
<sequence>MAIWLVCAAVGTIALCTAVLAVDQAAERARAARGEGGIRGSVVVIREQTHSESQGTYCVGRFIPTEETQDTGTPEAAAAADDTKPLDRTVIELPEGKECRPEKAYADARLVPGRGFPAPEEDPAVFVVGSDPARGTLITTAVLVTLLFVLPFGGFALAMAFPMLSALHTKIVLRTKDGP</sequence>
<feature type="transmembrane region" description="Helical" evidence="1">
    <location>
        <begin position="141"/>
        <end position="164"/>
    </location>
</feature>
<keyword evidence="1" id="KW-0812">Transmembrane</keyword>
<keyword evidence="4" id="KW-1185">Reference proteome</keyword>
<comment type="caution">
    <text evidence="3">The sequence shown here is derived from an EMBL/GenBank/DDBJ whole genome shotgun (WGS) entry which is preliminary data.</text>
</comment>
<proteinExistence type="predicted"/>
<keyword evidence="2" id="KW-0732">Signal</keyword>
<reference evidence="3 4" key="1">
    <citation type="submission" date="2020-02" db="EMBL/GenBank/DDBJ databases">
        <title>Whole-genome analyses of novel actinobacteria.</title>
        <authorList>
            <person name="Sahin N."/>
            <person name="Tokatli A."/>
        </authorList>
    </citation>
    <scope>NUCLEOTIDE SEQUENCE [LARGE SCALE GENOMIC DNA]</scope>
    <source>
        <strain evidence="3 4">YC504</strain>
    </source>
</reference>
<dbReference type="EMBL" id="JAAKZW010000194">
    <property type="protein sequence ID" value="NGO80134.1"/>
    <property type="molecule type" value="Genomic_DNA"/>
</dbReference>
<gene>
    <name evidence="3" type="ORF">G6045_31420</name>
</gene>
<keyword evidence="1" id="KW-0472">Membrane</keyword>